<dbReference type="EMBL" id="CM009753">
    <property type="protein sequence ID" value="PUZ57805.1"/>
    <property type="molecule type" value="Genomic_DNA"/>
</dbReference>
<dbReference type="Gramene" id="PUZ57805">
    <property type="protein sequence ID" value="PUZ57805"/>
    <property type="gene ID" value="GQ55_5G458300"/>
</dbReference>
<evidence type="ECO:0000313" key="1">
    <source>
        <dbReference type="EMBL" id="PUZ57805.1"/>
    </source>
</evidence>
<gene>
    <name evidence="1" type="ORF">GQ55_5G458300</name>
</gene>
<dbReference type="Proteomes" id="UP000244336">
    <property type="component" value="Chromosome 5"/>
</dbReference>
<accession>A0A2T7DQE7</accession>
<protein>
    <submittedName>
        <fullName evidence="1">Uncharacterized protein</fullName>
    </submittedName>
</protein>
<evidence type="ECO:0000313" key="2">
    <source>
        <dbReference type="Proteomes" id="UP000244336"/>
    </source>
</evidence>
<proteinExistence type="predicted"/>
<dbReference type="AlphaFoldDB" id="A0A2T7DQE7"/>
<organism evidence="1 2">
    <name type="scientific">Panicum hallii var. hallii</name>
    <dbReference type="NCBI Taxonomy" id="1504633"/>
    <lineage>
        <taxon>Eukaryota</taxon>
        <taxon>Viridiplantae</taxon>
        <taxon>Streptophyta</taxon>
        <taxon>Embryophyta</taxon>
        <taxon>Tracheophyta</taxon>
        <taxon>Spermatophyta</taxon>
        <taxon>Magnoliopsida</taxon>
        <taxon>Liliopsida</taxon>
        <taxon>Poales</taxon>
        <taxon>Poaceae</taxon>
        <taxon>PACMAD clade</taxon>
        <taxon>Panicoideae</taxon>
        <taxon>Panicodae</taxon>
        <taxon>Paniceae</taxon>
        <taxon>Panicinae</taxon>
        <taxon>Panicum</taxon>
        <taxon>Panicum sect. Panicum</taxon>
    </lineage>
</organism>
<name>A0A2T7DQE7_9POAL</name>
<reference evidence="1 2" key="1">
    <citation type="submission" date="2018-04" db="EMBL/GenBank/DDBJ databases">
        <title>WGS assembly of Panicum hallii var. hallii HAL2.</title>
        <authorList>
            <person name="Lovell J."/>
            <person name="Jenkins J."/>
            <person name="Lowry D."/>
            <person name="Mamidi S."/>
            <person name="Sreedasyam A."/>
            <person name="Weng X."/>
            <person name="Barry K."/>
            <person name="Bonette J."/>
            <person name="Campitelli B."/>
            <person name="Daum C."/>
            <person name="Gordon S."/>
            <person name="Gould B."/>
            <person name="Lipzen A."/>
            <person name="MacQueen A."/>
            <person name="Palacio-Mejia J."/>
            <person name="Plott C."/>
            <person name="Shakirov E."/>
            <person name="Shu S."/>
            <person name="Yoshinaga Y."/>
            <person name="Zane M."/>
            <person name="Rokhsar D."/>
            <person name="Grimwood J."/>
            <person name="Schmutz J."/>
            <person name="Juenger T."/>
        </authorList>
    </citation>
    <scope>NUCLEOTIDE SEQUENCE [LARGE SCALE GENOMIC DNA]</scope>
    <source>
        <strain evidence="2">cv. HAL2</strain>
    </source>
</reference>
<sequence>MVLCRCFIPLLVRCYVTLVYCYSPWPPRVHPWWGSWISHATSSSPHSTSSRWLAFLFLAFSLSTWQICIRCSGVRSWIQHVAAAGAEAMGCSAVCRHAGEDDARCFFFKIGAQLTGRAWQPVYAFENRDRVSVLQACNTHGFCMMWL</sequence>
<keyword evidence="2" id="KW-1185">Reference proteome</keyword>